<protein>
    <recommendedName>
        <fullName evidence="1">TIR domain-containing protein</fullName>
    </recommendedName>
</protein>
<dbReference type="EMBL" id="JACVVK020000625">
    <property type="protein sequence ID" value="KAK7462064.1"/>
    <property type="molecule type" value="Genomic_DNA"/>
</dbReference>
<dbReference type="InterPro" id="IPR035897">
    <property type="entry name" value="Toll_tir_struct_dom_sf"/>
</dbReference>
<organism evidence="2 3">
    <name type="scientific">Batillaria attramentaria</name>
    <dbReference type="NCBI Taxonomy" id="370345"/>
    <lineage>
        <taxon>Eukaryota</taxon>
        <taxon>Metazoa</taxon>
        <taxon>Spiralia</taxon>
        <taxon>Lophotrochozoa</taxon>
        <taxon>Mollusca</taxon>
        <taxon>Gastropoda</taxon>
        <taxon>Caenogastropoda</taxon>
        <taxon>Sorbeoconcha</taxon>
        <taxon>Cerithioidea</taxon>
        <taxon>Batillariidae</taxon>
        <taxon>Batillaria</taxon>
    </lineage>
</organism>
<dbReference type="PROSITE" id="PS50104">
    <property type="entry name" value="TIR"/>
    <property type="match status" value="1"/>
</dbReference>
<evidence type="ECO:0000259" key="1">
    <source>
        <dbReference type="PROSITE" id="PS50104"/>
    </source>
</evidence>
<gene>
    <name evidence="2" type="ORF">BaRGS_00038512</name>
</gene>
<proteinExistence type="predicted"/>
<sequence length="156" mass="17958">EGMYDFYLAVAESDLEAFGIPFAEMVERRMNMKPCVTLRDIVPGTAKYETMAETLETRCNGKVVFVLSKNFNNSEECQFLVQFAKTLDPYAKQQKLIPLVIDKNVKLPRVLEGLVCINYNAALRENWLGRRLWEAVHGGTDRHARHRRRTLSSPYS</sequence>
<dbReference type="SUPFAM" id="SSF52200">
    <property type="entry name" value="Toll/Interleukin receptor TIR domain"/>
    <property type="match status" value="1"/>
</dbReference>
<reference evidence="2 3" key="1">
    <citation type="journal article" date="2023" name="Sci. Data">
        <title>Genome assembly of the Korean intertidal mud-creeper Batillaria attramentaria.</title>
        <authorList>
            <person name="Patra A.K."/>
            <person name="Ho P.T."/>
            <person name="Jun S."/>
            <person name="Lee S.J."/>
            <person name="Kim Y."/>
            <person name="Won Y.J."/>
        </authorList>
    </citation>
    <scope>NUCLEOTIDE SEQUENCE [LARGE SCALE GENOMIC DNA]</scope>
    <source>
        <strain evidence="2">Wonlab-2016</strain>
    </source>
</reference>
<dbReference type="Gene3D" id="3.40.50.10140">
    <property type="entry name" value="Toll/interleukin-1 receptor homology (TIR) domain"/>
    <property type="match status" value="1"/>
</dbReference>
<dbReference type="InterPro" id="IPR000157">
    <property type="entry name" value="TIR_dom"/>
</dbReference>
<dbReference type="Pfam" id="PF13676">
    <property type="entry name" value="TIR_2"/>
    <property type="match status" value="1"/>
</dbReference>
<dbReference type="AlphaFoldDB" id="A0ABD0J613"/>
<feature type="non-terminal residue" evidence="2">
    <location>
        <position position="1"/>
    </location>
</feature>
<evidence type="ECO:0000313" key="3">
    <source>
        <dbReference type="Proteomes" id="UP001519460"/>
    </source>
</evidence>
<name>A0ABD0J613_9CAEN</name>
<accession>A0ABD0J613</accession>
<feature type="domain" description="TIR" evidence="1">
    <location>
        <begin position="2"/>
        <end position="136"/>
    </location>
</feature>
<evidence type="ECO:0000313" key="2">
    <source>
        <dbReference type="EMBL" id="KAK7462064.1"/>
    </source>
</evidence>
<comment type="caution">
    <text evidence="2">The sequence shown here is derived from an EMBL/GenBank/DDBJ whole genome shotgun (WGS) entry which is preliminary data.</text>
</comment>
<dbReference type="Proteomes" id="UP001519460">
    <property type="component" value="Unassembled WGS sequence"/>
</dbReference>
<keyword evidence="3" id="KW-1185">Reference proteome</keyword>